<dbReference type="KEGG" id="fgi:OP10G_4692"/>
<keyword evidence="4" id="KW-1185">Reference proteome</keyword>
<dbReference type="EMBL" id="CP007139">
    <property type="protein sequence ID" value="AIE88060.1"/>
    <property type="molecule type" value="Genomic_DNA"/>
</dbReference>
<dbReference type="AlphaFoldDB" id="A0A068NYE9"/>
<evidence type="ECO:0000313" key="3">
    <source>
        <dbReference type="EMBL" id="AIE88060.1"/>
    </source>
</evidence>
<reference evidence="3 4" key="1">
    <citation type="journal article" date="2014" name="PLoS ONE">
        <title>The first complete genome sequence of the class fimbriimonadia in the phylum armatimonadetes.</title>
        <authorList>
            <person name="Hu Z.Y."/>
            <person name="Wang Y.Z."/>
            <person name="Im W.T."/>
            <person name="Wang S.Y."/>
            <person name="Zhao G.P."/>
            <person name="Zheng H.J."/>
            <person name="Quan Z.X."/>
        </authorList>
    </citation>
    <scope>NUCLEOTIDE SEQUENCE [LARGE SCALE GENOMIC DNA]</scope>
    <source>
        <strain evidence="3">Gsoil 348</strain>
    </source>
</reference>
<dbReference type="Pfam" id="PF00174">
    <property type="entry name" value="Oxidored_molyb"/>
    <property type="match status" value="1"/>
</dbReference>
<dbReference type="InterPro" id="IPR036374">
    <property type="entry name" value="OxRdtase_Mopterin-bd_sf"/>
</dbReference>
<dbReference type="PANTHER" id="PTHR43032">
    <property type="entry name" value="PROTEIN-METHIONINE-SULFOXIDE REDUCTASE"/>
    <property type="match status" value="1"/>
</dbReference>
<proteinExistence type="predicted"/>
<dbReference type="PANTHER" id="PTHR43032:SF4">
    <property type="entry name" value="OXIDOREDUCTASE MOLYBDOPTERIN-BINDING DOMAIN-CONTAINING PROTEIN"/>
    <property type="match status" value="1"/>
</dbReference>
<evidence type="ECO:0000313" key="4">
    <source>
        <dbReference type="Proteomes" id="UP000027982"/>
    </source>
</evidence>
<dbReference type="Proteomes" id="UP000027982">
    <property type="component" value="Chromosome"/>
</dbReference>
<dbReference type="SUPFAM" id="SSF56524">
    <property type="entry name" value="Oxidoreductase molybdopterin-binding domain"/>
    <property type="match status" value="1"/>
</dbReference>
<dbReference type="Gene3D" id="3.90.420.10">
    <property type="entry name" value="Oxidoreductase, molybdopterin-binding domain"/>
    <property type="match status" value="1"/>
</dbReference>
<feature type="domain" description="Oxidoreductase molybdopterin-binding" evidence="2">
    <location>
        <begin position="68"/>
        <end position="213"/>
    </location>
</feature>
<dbReference type="RefSeq" id="WP_025228072.1">
    <property type="nucleotide sequence ID" value="NZ_CP007139.1"/>
</dbReference>
<evidence type="ECO:0000256" key="1">
    <source>
        <dbReference type="SAM" id="MobiDB-lite"/>
    </source>
</evidence>
<evidence type="ECO:0000259" key="2">
    <source>
        <dbReference type="Pfam" id="PF00174"/>
    </source>
</evidence>
<dbReference type="STRING" id="661478.OP10G_4692"/>
<feature type="region of interest" description="Disordered" evidence="1">
    <location>
        <begin position="1"/>
        <end position="54"/>
    </location>
</feature>
<dbReference type="HOGENOM" id="CLU_094953_0_0_0"/>
<dbReference type="InterPro" id="IPR000572">
    <property type="entry name" value="OxRdtase_Mopterin-bd_dom"/>
</dbReference>
<dbReference type="eggNOG" id="COG2041">
    <property type="taxonomic scope" value="Bacteria"/>
</dbReference>
<name>A0A068NYE9_FIMGI</name>
<dbReference type="CDD" id="cd02109">
    <property type="entry name" value="arch_bact_SO_family_Moco"/>
    <property type="match status" value="1"/>
</dbReference>
<organism evidence="3 4">
    <name type="scientific">Fimbriimonas ginsengisoli Gsoil 348</name>
    <dbReference type="NCBI Taxonomy" id="661478"/>
    <lineage>
        <taxon>Bacteria</taxon>
        <taxon>Bacillati</taxon>
        <taxon>Armatimonadota</taxon>
        <taxon>Fimbriimonadia</taxon>
        <taxon>Fimbriimonadales</taxon>
        <taxon>Fimbriimonadaceae</taxon>
        <taxon>Fimbriimonas</taxon>
    </lineage>
</organism>
<dbReference type="OrthoDB" id="9778777at2"/>
<gene>
    <name evidence="3" type="ORF">OP10G_4692</name>
</gene>
<accession>A0A068NYE9</accession>
<protein>
    <submittedName>
        <fullName evidence="3">Oxidoreductase molybdopterin binding protein</fullName>
    </submittedName>
</protein>
<sequence length="235" mass="26523">MLPKRTIKRVVPGSDRAEEEAKYQPGDPPGPESAPPGAIISSDTRRENRIPPGQARTRKWPVLDAFGSPEIDLDEWELKIGGLVKEPKTLDLEAFQALPRAKVFADMHCVTRWSRLGNLWEGVPTSALKELVEIDAKATHVLAFGYDEGWTTNVPIEEFFAEDVLLADLHDGRPIPLDHGGPVRLVVPRLYAWKSAKWIHAIEFLSGDQAGFWEKGGYHMHGDPWNEERFGSRWW</sequence>